<name>A0AAV4PRL4_CAEEX</name>
<dbReference type="AlphaFoldDB" id="A0AAV4PRL4"/>
<dbReference type="EMBL" id="BPLR01004961">
    <property type="protein sequence ID" value="GIX98778.1"/>
    <property type="molecule type" value="Genomic_DNA"/>
</dbReference>
<protein>
    <submittedName>
        <fullName evidence="1">Uncharacterized protein</fullName>
    </submittedName>
</protein>
<dbReference type="Proteomes" id="UP001054945">
    <property type="component" value="Unassembled WGS sequence"/>
</dbReference>
<comment type="caution">
    <text evidence="1">The sequence shown here is derived from an EMBL/GenBank/DDBJ whole genome shotgun (WGS) entry which is preliminary data.</text>
</comment>
<gene>
    <name evidence="1" type="ORF">CEXT_699821</name>
</gene>
<sequence length="73" mass="8219">MIVKKNKRAFENGSQNGGHLLECFLQPLKSASKNKVVSLELIEEKYMNFSILEKNVLADREKKIAPQTGKTAI</sequence>
<reference evidence="1 2" key="1">
    <citation type="submission" date="2021-06" db="EMBL/GenBank/DDBJ databases">
        <title>Caerostris extrusa draft genome.</title>
        <authorList>
            <person name="Kono N."/>
            <person name="Arakawa K."/>
        </authorList>
    </citation>
    <scope>NUCLEOTIDE SEQUENCE [LARGE SCALE GENOMIC DNA]</scope>
</reference>
<evidence type="ECO:0000313" key="1">
    <source>
        <dbReference type="EMBL" id="GIX98778.1"/>
    </source>
</evidence>
<proteinExistence type="predicted"/>
<accession>A0AAV4PRL4</accession>
<keyword evidence="2" id="KW-1185">Reference proteome</keyword>
<organism evidence="1 2">
    <name type="scientific">Caerostris extrusa</name>
    <name type="common">Bark spider</name>
    <name type="synonym">Caerostris bankana</name>
    <dbReference type="NCBI Taxonomy" id="172846"/>
    <lineage>
        <taxon>Eukaryota</taxon>
        <taxon>Metazoa</taxon>
        <taxon>Ecdysozoa</taxon>
        <taxon>Arthropoda</taxon>
        <taxon>Chelicerata</taxon>
        <taxon>Arachnida</taxon>
        <taxon>Araneae</taxon>
        <taxon>Araneomorphae</taxon>
        <taxon>Entelegynae</taxon>
        <taxon>Araneoidea</taxon>
        <taxon>Araneidae</taxon>
        <taxon>Caerostris</taxon>
    </lineage>
</organism>
<evidence type="ECO:0000313" key="2">
    <source>
        <dbReference type="Proteomes" id="UP001054945"/>
    </source>
</evidence>